<dbReference type="EMBL" id="CAJVPL010001443">
    <property type="protein sequence ID" value="CAG8571412.1"/>
    <property type="molecule type" value="Genomic_DNA"/>
</dbReference>
<organism evidence="1 2">
    <name type="scientific">Ambispora gerdemannii</name>
    <dbReference type="NCBI Taxonomy" id="144530"/>
    <lineage>
        <taxon>Eukaryota</taxon>
        <taxon>Fungi</taxon>
        <taxon>Fungi incertae sedis</taxon>
        <taxon>Mucoromycota</taxon>
        <taxon>Glomeromycotina</taxon>
        <taxon>Glomeromycetes</taxon>
        <taxon>Archaeosporales</taxon>
        <taxon>Ambisporaceae</taxon>
        <taxon>Ambispora</taxon>
    </lineage>
</organism>
<evidence type="ECO:0000313" key="2">
    <source>
        <dbReference type="Proteomes" id="UP000789831"/>
    </source>
</evidence>
<sequence length="231" mass="26481">MSQCSKSLIKNYVENYFTELAHNVSFGNFSKLLILTTRFHEIEIFKGHTEIPDAIDIFNNILKKKRSCLGKTPNKFLIFFTSIQAILKGSGLERNNVARIASATWKNASKDIKSYFENLFNEVRTYIVNAKRPTNPVQADFPSLCTNYCDGFSDTTKHSYSYDAYLDNNKQIFPLSQMSFLICPESITGNMQIFPLSESNFSIYPEYMQMLPRSQPTIFSQSSIQGNLDYI</sequence>
<comment type="caution">
    <text evidence="1">The sequence shown here is derived from an EMBL/GenBank/DDBJ whole genome shotgun (WGS) entry which is preliminary data.</text>
</comment>
<name>A0A9N9BN23_9GLOM</name>
<gene>
    <name evidence="1" type="ORF">AGERDE_LOCUS7655</name>
</gene>
<dbReference type="Proteomes" id="UP000789831">
    <property type="component" value="Unassembled WGS sequence"/>
</dbReference>
<dbReference type="InterPro" id="IPR036910">
    <property type="entry name" value="HMG_box_dom_sf"/>
</dbReference>
<protein>
    <submittedName>
        <fullName evidence="1">13114_t:CDS:1</fullName>
    </submittedName>
</protein>
<proteinExistence type="predicted"/>
<dbReference type="SUPFAM" id="SSF47095">
    <property type="entry name" value="HMG-box"/>
    <property type="match status" value="1"/>
</dbReference>
<keyword evidence="2" id="KW-1185">Reference proteome</keyword>
<accession>A0A9N9BN23</accession>
<dbReference type="OrthoDB" id="2314119at2759"/>
<dbReference type="AlphaFoldDB" id="A0A9N9BN23"/>
<evidence type="ECO:0000313" key="1">
    <source>
        <dbReference type="EMBL" id="CAG8571412.1"/>
    </source>
</evidence>
<reference evidence="1" key="1">
    <citation type="submission" date="2021-06" db="EMBL/GenBank/DDBJ databases">
        <authorList>
            <person name="Kallberg Y."/>
            <person name="Tangrot J."/>
            <person name="Rosling A."/>
        </authorList>
    </citation>
    <scope>NUCLEOTIDE SEQUENCE</scope>
    <source>
        <strain evidence="1">MT106</strain>
    </source>
</reference>